<dbReference type="InterPro" id="IPR015422">
    <property type="entry name" value="PyrdxlP-dep_Trfase_small"/>
</dbReference>
<dbReference type="Pfam" id="PF00282">
    <property type="entry name" value="Pyridoxal_deC"/>
    <property type="match status" value="1"/>
</dbReference>
<dbReference type="RefSeq" id="WP_307245088.1">
    <property type="nucleotide sequence ID" value="NZ_JAUSQZ010000001.1"/>
</dbReference>
<evidence type="ECO:0000256" key="6">
    <source>
        <dbReference type="RuleBase" id="RU000382"/>
    </source>
</evidence>
<dbReference type="EMBL" id="JAUSQZ010000001">
    <property type="protein sequence ID" value="MDP9828170.1"/>
    <property type="molecule type" value="Genomic_DNA"/>
</dbReference>
<gene>
    <name evidence="7" type="ORF">J2S57_003919</name>
</gene>
<dbReference type="InterPro" id="IPR015424">
    <property type="entry name" value="PyrdxlP-dep_Trfase"/>
</dbReference>
<organism evidence="7 8">
    <name type="scientific">Kineosporia succinea</name>
    <dbReference type="NCBI Taxonomy" id="84632"/>
    <lineage>
        <taxon>Bacteria</taxon>
        <taxon>Bacillati</taxon>
        <taxon>Actinomycetota</taxon>
        <taxon>Actinomycetes</taxon>
        <taxon>Kineosporiales</taxon>
        <taxon>Kineosporiaceae</taxon>
        <taxon>Kineosporia</taxon>
    </lineage>
</organism>
<dbReference type="SUPFAM" id="SSF53383">
    <property type="entry name" value="PLP-dependent transferases"/>
    <property type="match status" value="1"/>
</dbReference>
<name>A0ABT9P818_9ACTN</name>
<evidence type="ECO:0000256" key="5">
    <source>
        <dbReference type="ARBA" id="ARBA00023239"/>
    </source>
</evidence>
<accession>A0ABT9P818</accession>
<reference evidence="7 8" key="1">
    <citation type="submission" date="2023-07" db="EMBL/GenBank/DDBJ databases">
        <title>Sequencing the genomes of 1000 actinobacteria strains.</title>
        <authorList>
            <person name="Klenk H.-P."/>
        </authorList>
    </citation>
    <scope>NUCLEOTIDE SEQUENCE [LARGE SCALE GENOMIC DNA]</scope>
    <source>
        <strain evidence="7 8">DSM 44388</strain>
    </source>
</reference>
<dbReference type="GO" id="GO:0004058">
    <property type="term" value="F:aromatic-L-amino-acid decarboxylase activity"/>
    <property type="evidence" value="ECO:0007669"/>
    <property type="project" value="UniProtKB-EC"/>
</dbReference>
<dbReference type="PANTHER" id="PTHR11999:SF70">
    <property type="entry name" value="MIP05841P"/>
    <property type="match status" value="1"/>
</dbReference>
<evidence type="ECO:0000256" key="1">
    <source>
        <dbReference type="ARBA" id="ARBA00001933"/>
    </source>
</evidence>
<dbReference type="EC" id="4.1.1.28" evidence="7"/>
<comment type="caution">
    <text evidence="7">The sequence shown here is derived from an EMBL/GenBank/DDBJ whole genome shotgun (WGS) entry which is preliminary data.</text>
</comment>
<evidence type="ECO:0000313" key="8">
    <source>
        <dbReference type="Proteomes" id="UP001235712"/>
    </source>
</evidence>
<evidence type="ECO:0000256" key="2">
    <source>
        <dbReference type="ARBA" id="ARBA00009533"/>
    </source>
</evidence>
<evidence type="ECO:0000256" key="3">
    <source>
        <dbReference type="ARBA" id="ARBA00022793"/>
    </source>
</evidence>
<protein>
    <submittedName>
        <fullName evidence="7">Aromatic-L-amino-acid decarboxylase</fullName>
        <ecNumber evidence="7">4.1.1.28</ecNumber>
    </submittedName>
</protein>
<dbReference type="InterPro" id="IPR010977">
    <property type="entry name" value="Aromatic_deC"/>
</dbReference>
<dbReference type="PRINTS" id="PR00800">
    <property type="entry name" value="YHDCRBOXLASE"/>
</dbReference>
<evidence type="ECO:0000256" key="4">
    <source>
        <dbReference type="ARBA" id="ARBA00022898"/>
    </source>
</evidence>
<dbReference type="Proteomes" id="UP001235712">
    <property type="component" value="Unassembled WGS sequence"/>
</dbReference>
<comment type="similarity">
    <text evidence="2 6">Belongs to the group II decarboxylase family.</text>
</comment>
<keyword evidence="8" id="KW-1185">Reference proteome</keyword>
<keyword evidence="3" id="KW-0210">Decarboxylase</keyword>
<dbReference type="PANTHER" id="PTHR11999">
    <property type="entry name" value="GROUP II PYRIDOXAL-5-PHOSPHATE DECARBOXYLASE"/>
    <property type="match status" value="1"/>
</dbReference>
<comment type="cofactor">
    <cofactor evidence="1 6">
        <name>pyridoxal 5'-phosphate</name>
        <dbReference type="ChEBI" id="CHEBI:597326"/>
    </cofactor>
</comment>
<dbReference type="InterPro" id="IPR015421">
    <property type="entry name" value="PyrdxlP-dep_Trfase_major"/>
</dbReference>
<dbReference type="Gene3D" id="3.90.1150.10">
    <property type="entry name" value="Aspartate Aminotransferase, domain 1"/>
    <property type="match status" value="1"/>
</dbReference>
<proteinExistence type="inferred from homology"/>
<dbReference type="Gene3D" id="3.40.640.10">
    <property type="entry name" value="Type I PLP-dependent aspartate aminotransferase-like (Major domain)"/>
    <property type="match status" value="1"/>
</dbReference>
<evidence type="ECO:0000313" key="7">
    <source>
        <dbReference type="EMBL" id="MDP9828170.1"/>
    </source>
</evidence>
<dbReference type="InterPro" id="IPR002129">
    <property type="entry name" value="PyrdxlP-dep_de-COase"/>
</dbReference>
<keyword evidence="5 6" id="KW-0456">Lyase</keyword>
<keyword evidence="4 6" id="KW-0663">Pyridoxal phosphate</keyword>
<sequence length="491" mass="52792">MTPEEFRTAGHQLVDWIADYRTGIPDRPVQAQVKPSEVADALPAQPPSKPEDLDAVLRDLDEIIVPGLMQVQHPRHTGWFPSNASLASVLGDIASSGIGALGISWQSAPALTELEEVVCDWMRQLTGLSEGWKGVIQDTASTGCLVALLAARERAAGYVSERGGLQSLEAPLTVYASEHAHSAIPKAALLAGFGRDNIRSIGTSPTTFALDPALLRSAIEQDVDEGRVPAAIVVSIGTTATTAVDPLAEILEIAAAYGIWVHVDAAMAGSALLLPEYRWLVEGIEGFTTPDGVVVPPADSLGWNPHKWMGTILDTSLLYVREPERLIRVMSTNPSFLRNAVPGERVATEYRDWGIPLGRRFRALKLWFHLRLDGVTAIQDRLRRDLTNARRLAALVEAEPGWSLVAPVTLQTVCLRHDPGSAGSAELSGELLDAHTLAWADALNRSGVGTVTPAVVGGRWMVRVSIGVETTEWPDVEAVWNAAKELAAETA</sequence>
<dbReference type="Gene3D" id="1.20.1340.10">
    <property type="entry name" value="dopa decarboxylase, N-terminal domain"/>
    <property type="match status" value="1"/>
</dbReference>